<feature type="region of interest" description="Disordered" evidence="2">
    <location>
        <begin position="548"/>
        <end position="577"/>
    </location>
</feature>
<feature type="region of interest" description="Disordered" evidence="2">
    <location>
        <begin position="814"/>
        <end position="838"/>
    </location>
</feature>
<feature type="transmembrane region" description="Helical" evidence="3">
    <location>
        <begin position="162"/>
        <end position="181"/>
    </location>
</feature>
<feature type="transmembrane region" description="Helical" evidence="3">
    <location>
        <begin position="68"/>
        <end position="86"/>
    </location>
</feature>
<organism evidence="4 5">
    <name type="scientific">Roseibacillus ishigakijimensis</name>
    <dbReference type="NCBI Taxonomy" id="454146"/>
    <lineage>
        <taxon>Bacteria</taxon>
        <taxon>Pseudomonadati</taxon>
        <taxon>Verrucomicrobiota</taxon>
        <taxon>Verrucomicrobiia</taxon>
        <taxon>Verrucomicrobiales</taxon>
        <taxon>Verrucomicrobiaceae</taxon>
        <taxon>Roseibacillus</taxon>
    </lineage>
</organism>
<sequence>MKSTPDPNHPAARDIPPELHRQLRDFRRHLWRAKLMEAFLAGVFGLLFSFLLVFLLDRLFSTPGWLRLALLLVGTSFFALFAPYWVNRWIFKNRRENQLARLISRKFPRLGDRLLGVLELSSQNESSATFSPALRAAATRDVAAAAAKRDFAEALPQNRNRLGLVTVAVLALLAAGAFLFVPKAGYNALQRWLMPLSDTPRYTLTQFGDGLPARLVVPLGEPFALEVPLHEDSENQPAKARARLGAQGWRDSAREDDHYHFDFPGQQEAGEITLAAGDARARVRVIPTLPPTLESVGGTLTFPAYLQRPDRQIEIRSGTLSLLHGSSLSLQTQASRPLSAGTLTVRDLPLDTDREGDSETLAARIEGARASHPALAMADVPREVRLAWVDDLGLAGTESFRLRLEPHQDERATVYLQGAQRQLAILPEETVEFEVTAQDDYGLKSFGLEWQGEFTKPSPDEPAQGELELASGGPTETQLVSPAAFSPLVYDIAPQKLTLRAYCEDYHPEHGRSYSQTIEIYILTRDEHAQMLKDRFDRAIGELEDAAREEQNNLDENKRLERLADEELQTPENQERLEKQRAAEQANIEKMEELNETVEELFADALRNGEIDKETLQKLAETRKQLGELSQEDLPQVEELLRQAQDQRSTPEQAKKDLAEAIQKQEEALQKMRETLEKANEAKRDFEAATFVNRLKRAASEHDGIASALADSLDRLVGLDPREIDPVEERLLGELGMQQKRTASDVRWIQEDLGHFFARTEEAIHQELLTEMQESRIDEALERNRERLTSNLTFRGIVFSKEWARQLREWAEKLEGSQNQNGGGGGEGGGGGGSMEDQDFEFMLKVMRMIQSEQDIRARTRAVEQLRRTGLPPTPRLP</sequence>
<keyword evidence="3" id="KW-0812">Transmembrane</keyword>
<keyword evidence="5" id="KW-1185">Reference proteome</keyword>
<feature type="region of interest" description="Disordered" evidence="2">
    <location>
        <begin position="452"/>
        <end position="475"/>
    </location>
</feature>
<name>A0A934RQF1_9BACT</name>
<feature type="coiled-coil region" evidence="1">
    <location>
        <begin position="655"/>
        <end position="689"/>
    </location>
</feature>
<comment type="caution">
    <text evidence="4">The sequence shown here is derived from an EMBL/GenBank/DDBJ whole genome shotgun (WGS) entry which is preliminary data.</text>
</comment>
<gene>
    <name evidence="4" type="ORF">JIN78_13475</name>
</gene>
<evidence type="ECO:0000256" key="1">
    <source>
        <dbReference type="SAM" id="Coils"/>
    </source>
</evidence>
<keyword evidence="1" id="KW-0175">Coiled coil</keyword>
<protein>
    <submittedName>
        <fullName evidence="4">Uncharacterized protein</fullName>
    </submittedName>
</protein>
<dbReference type="Proteomes" id="UP000604083">
    <property type="component" value="Unassembled WGS sequence"/>
</dbReference>
<feature type="transmembrane region" description="Helical" evidence="3">
    <location>
        <begin position="35"/>
        <end position="56"/>
    </location>
</feature>
<keyword evidence="3" id="KW-1133">Transmembrane helix</keyword>
<accession>A0A934RQF1</accession>
<reference evidence="4" key="1">
    <citation type="submission" date="2021-01" db="EMBL/GenBank/DDBJ databases">
        <title>Modified the classification status of verrucomicrobia.</title>
        <authorList>
            <person name="Feng X."/>
        </authorList>
    </citation>
    <scope>NUCLEOTIDE SEQUENCE</scope>
    <source>
        <strain evidence="4">KCTC 12986</strain>
    </source>
</reference>
<dbReference type="AlphaFoldDB" id="A0A934RQF1"/>
<evidence type="ECO:0000256" key="3">
    <source>
        <dbReference type="SAM" id="Phobius"/>
    </source>
</evidence>
<feature type="compositionally biased region" description="Gly residues" evidence="2">
    <location>
        <begin position="821"/>
        <end position="834"/>
    </location>
</feature>
<evidence type="ECO:0000313" key="4">
    <source>
        <dbReference type="EMBL" id="MBK1835075.1"/>
    </source>
</evidence>
<evidence type="ECO:0000256" key="2">
    <source>
        <dbReference type="SAM" id="MobiDB-lite"/>
    </source>
</evidence>
<feature type="compositionally biased region" description="Basic and acidic residues" evidence="2">
    <location>
        <begin position="548"/>
        <end position="565"/>
    </location>
</feature>
<proteinExistence type="predicted"/>
<dbReference type="RefSeq" id="WP_200392511.1">
    <property type="nucleotide sequence ID" value="NZ_JAENIO010000040.1"/>
</dbReference>
<keyword evidence="3" id="KW-0472">Membrane</keyword>
<evidence type="ECO:0000313" key="5">
    <source>
        <dbReference type="Proteomes" id="UP000604083"/>
    </source>
</evidence>
<dbReference type="EMBL" id="JAENIO010000040">
    <property type="protein sequence ID" value="MBK1835075.1"/>
    <property type="molecule type" value="Genomic_DNA"/>
</dbReference>